<feature type="signal peptide" evidence="1">
    <location>
        <begin position="1"/>
        <end position="24"/>
    </location>
</feature>
<dbReference type="InterPro" id="IPR016195">
    <property type="entry name" value="Pol/histidinol_Pase-like"/>
</dbReference>
<keyword evidence="1" id="KW-0732">Signal</keyword>
<keyword evidence="3" id="KW-1185">Reference proteome</keyword>
<dbReference type="RefSeq" id="WP_169713912.1">
    <property type="nucleotide sequence ID" value="NZ_CP019343.1"/>
</dbReference>
<reference evidence="2 3" key="1">
    <citation type="submission" date="2016-11" db="EMBL/GenBank/DDBJ databases">
        <title>Trade-off between light-utilization and light-protection in marine flavobacteria.</title>
        <authorList>
            <person name="Kumagai Y."/>
        </authorList>
    </citation>
    <scope>NUCLEOTIDE SEQUENCE [LARGE SCALE GENOMIC DNA]</scope>
    <source>
        <strain evidence="2 3">NBRC 107125</strain>
    </source>
</reference>
<dbReference type="Pfam" id="PF12228">
    <property type="entry name" value="DUF3604"/>
    <property type="match status" value="1"/>
</dbReference>
<name>A0A1X9N5Y5_9GAMM</name>
<evidence type="ECO:0000313" key="2">
    <source>
        <dbReference type="EMBL" id="ARN73510.1"/>
    </source>
</evidence>
<evidence type="ECO:0008006" key="4">
    <source>
        <dbReference type="Google" id="ProtNLM"/>
    </source>
</evidence>
<dbReference type="AlphaFoldDB" id="A0A1X9N5Y5"/>
<organism evidence="2 3">
    <name type="scientific">Oceanicoccus sagamiensis</name>
    <dbReference type="NCBI Taxonomy" id="716816"/>
    <lineage>
        <taxon>Bacteria</taxon>
        <taxon>Pseudomonadati</taxon>
        <taxon>Pseudomonadota</taxon>
        <taxon>Gammaproteobacteria</taxon>
        <taxon>Cellvibrionales</taxon>
        <taxon>Spongiibacteraceae</taxon>
        <taxon>Oceanicoccus</taxon>
    </lineage>
</organism>
<feature type="chain" id="PRO_5013390367" description="DUF3604 domain-containing protein" evidence="1">
    <location>
        <begin position="25"/>
        <end position="645"/>
    </location>
</feature>
<dbReference type="STRING" id="716816.BST96_04885"/>
<dbReference type="Gene3D" id="3.20.20.140">
    <property type="entry name" value="Metal-dependent hydrolases"/>
    <property type="match status" value="1"/>
</dbReference>
<protein>
    <recommendedName>
        <fullName evidence="4">DUF3604 domain-containing protein</fullName>
    </recommendedName>
</protein>
<proteinExistence type="predicted"/>
<evidence type="ECO:0000313" key="3">
    <source>
        <dbReference type="Proteomes" id="UP000193450"/>
    </source>
</evidence>
<dbReference type="Proteomes" id="UP000193450">
    <property type="component" value="Chromosome"/>
</dbReference>
<gene>
    <name evidence="2" type="ORF">BST96_04885</name>
</gene>
<dbReference type="InterPro" id="IPR022028">
    <property type="entry name" value="DUF3604"/>
</dbReference>
<dbReference type="EMBL" id="CP019343">
    <property type="protein sequence ID" value="ARN73510.1"/>
    <property type="molecule type" value="Genomic_DNA"/>
</dbReference>
<dbReference type="SUPFAM" id="SSF89550">
    <property type="entry name" value="PHP domain-like"/>
    <property type="match status" value="1"/>
</dbReference>
<dbReference type="PROSITE" id="PS51257">
    <property type="entry name" value="PROKAR_LIPOPROTEIN"/>
    <property type="match status" value="1"/>
</dbReference>
<sequence>MTKLLQATVYTSMALLLTACGKNAELDTTAAADQAAAPVAFVNKVTTIDTAFPEEVFWGDQHMHSAWSADAGLASATLTPEELVRFAKGEAVKYSTGEMVKLHRGLDWVAVTDHSDGMGTINELIDGNAEFMQDPTAKRWSEMMAKGGDSSMQAKKEAVSAQATHQLPPVFMDPKWMVSAWEKTVDIMEQYNEPGKFTAFIAYEWTSNGENGNNLHRNVIFRGNSDVTRQYAPLTTFVSADPAVSGSDPESLWQWLADWEDKTGGKVLAIPHNGNMSNGQMFDLKRYNGQPLTKKWVEDRARWEVLYEVFQYKGQGEAHPALSPNDEYANFGVWDTANLNGIPKEPGMISTEYAREALKNGLKLEAEFGTNPFKIALVSGTDTHNGLSMGGQEDNFYGKFGYSYPRPGRWNDVYKQEGSYTRRDWTILAAGITGVWSTSNTRGAIWDGMKRREVYASSGPRISVRLFAGYDFSAADARPESLVKTGYAKGVPMGGDLKASTADKPPTFLFAAIKDPVNANLDAMQIIKGWVDSSGDTYEKVYNVAWSEPEKRKEVDGKLTKVGNTVDLATASYTNTIGATEFIGHFTDPDFDPKQRAFYYARVVEIPTPRWVAFDAVRYQEAIDPDVDMIQQERAVTSPIWYNPQ</sequence>
<dbReference type="KEGG" id="osg:BST96_04885"/>
<evidence type="ECO:0000256" key="1">
    <source>
        <dbReference type="SAM" id="SignalP"/>
    </source>
</evidence>
<accession>A0A1X9N5Y5</accession>